<feature type="domain" description="Ig-like" evidence="4">
    <location>
        <begin position="21"/>
        <end position="121"/>
    </location>
</feature>
<evidence type="ECO:0000313" key="6">
    <source>
        <dbReference type="Proteomes" id="UP001187415"/>
    </source>
</evidence>
<keyword evidence="2" id="KW-0391">Immunity</keyword>
<dbReference type="Proteomes" id="UP001187415">
    <property type="component" value="Unassembled WGS sequence"/>
</dbReference>
<dbReference type="InterPro" id="IPR007110">
    <property type="entry name" value="Ig-like_dom"/>
</dbReference>
<dbReference type="PANTHER" id="PTHR23268:SF102">
    <property type="entry name" value="IMMUNOGLOBULIN V-SET DOMAIN-CONTAINING PROTEIN"/>
    <property type="match status" value="1"/>
</dbReference>
<dbReference type="Pfam" id="PF07686">
    <property type="entry name" value="V-set"/>
    <property type="match status" value="1"/>
</dbReference>
<evidence type="ECO:0000313" key="5">
    <source>
        <dbReference type="EMBL" id="KAK2826672.1"/>
    </source>
</evidence>
<feature type="chain" id="PRO_5041681535" description="Ig-like domain-containing protein" evidence="3">
    <location>
        <begin position="20"/>
        <end position="121"/>
    </location>
</feature>
<dbReference type="AlphaFoldDB" id="A0AA88S258"/>
<keyword evidence="6" id="KW-1185">Reference proteome</keyword>
<protein>
    <recommendedName>
        <fullName evidence="4">Ig-like domain-containing protein</fullName>
    </recommendedName>
</protein>
<dbReference type="PANTHER" id="PTHR23268">
    <property type="entry name" value="T-CELL RECEPTOR BETA CHAIN"/>
    <property type="match status" value="1"/>
</dbReference>
<dbReference type="Gene3D" id="2.60.40.10">
    <property type="entry name" value="Immunoglobulins"/>
    <property type="match status" value="1"/>
</dbReference>
<keyword evidence="1 3" id="KW-0732">Signal</keyword>
<sequence>MLNIFVTVCISLLTGKVLSSPHITQSPANLLIKTQQKEARLECYHGDNNYPYMLWYQHKSAAARQMELIGLLHYENANFEKNFEARFNMTGHSKGKAWLVISNIKLSDAAEYFCAASQHSV</sequence>
<accession>A0AA88S258</accession>
<evidence type="ECO:0000256" key="1">
    <source>
        <dbReference type="ARBA" id="ARBA00022729"/>
    </source>
</evidence>
<evidence type="ECO:0000256" key="3">
    <source>
        <dbReference type="SAM" id="SignalP"/>
    </source>
</evidence>
<proteinExistence type="predicted"/>
<organism evidence="5 6">
    <name type="scientific">Channa striata</name>
    <name type="common">Snakehead murrel</name>
    <name type="synonym">Ophicephalus striatus</name>
    <dbReference type="NCBI Taxonomy" id="64152"/>
    <lineage>
        <taxon>Eukaryota</taxon>
        <taxon>Metazoa</taxon>
        <taxon>Chordata</taxon>
        <taxon>Craniata</taxon>
        <taxon>Vertebrata</taxon>
        <taxon>Euteleostomi</taxon>
        <taxon>Actinopterygii</taxon>
        <taxon>Neopterygii</taxon>
        <taxon>Teleostei</taxon>
        <taxon>Neoteleostei</taxon>
        <taxon>Acanthomorphata</taxon>
        <taxon>Anabantaria</taxon>
        <taxon>Anabantiformes</taxon>
        <taxon>Channoidei</taxon>
        <taxon>Channidae</taxon>
        <taxon>Channa</taxon>
    </lineage>
</organism>
<evidence type="ECO:0000256" key="2">
    <source>
        <dbReference type="ARBA" id="ARBA00022859"/>
    </source>
</evidence>
<dbReference type="GO" id="GO:0002376">
    <property type="term" value="P:immune system process"/>
    <property type="evidence" value="ECO:0007669"/>
    <property type="project" value="UniProtKB-KW"/>
</dbReference>
<dbReference type="InterPro" id="IPR013106">
    <property type="entry name" value="Ig_V-set"/>
</dbReference>
<dbReference type="PROSITE" id="PS50835">
    <property type="entry name" value="IG_LIKE"/>
    <property type="match status" value="1"/>
</dbReference>
<gene>
    <name evidence="5" type="ORF">Q5P01_020886</name>
</gene>
<dbReference type="SMART" id="SM00406">
    <property type="entry name" value="IGv"/>
    <property type="match status" value="1"/>
</dbReference>
<dbReference type="InterPro" id="IPR050413">
    <property type="entry name" value="TCR_beta_variable"/>
</dbReference>
<dbReference type="InterPro" id="IPR036179">
    <property type="entry name" value="Ig-like_dom_sf"/>
</dbReference>
<feature type="signal peptide" evidence="3">
    <location>
        <begin position="1"/>
        <end position="19"/>
    </location>
</feature>
<comment type="caution">
    <text evidence="5">The sequence shown here is derived from an EMBL/GenBank/DDBJ whole genome shotgun (WGS) entry which is preliminary data.</text>
</comment>
<dbReference type="GO" id="GO:0007166">
    <property type="term" value="P:cell surface receptor signaling pathway"/>
    <property type="evidence" value="ECO:0007669"/>
    <property type="project" value="TreeGrafter"/>
</dbReference>
<dbReference type="GO" id="GO:0005886">
    <property type="term" value="C:plasma membrane"/>
    <property type="evidence" value="ECO:0007669"/>
    <property type="project" value="TreeGrafter"/>
</dbReference>
<evidence type="ECO:0000259" key="4">
    <source>
        <dbReference type="PROSITE" id="PS50835"/>
    </source>
</evidence>
<dbReference type="InterPro" id="IPR013783">
    <property type="entry name" value="Ig-like_fold"/>
</dbReference>
<dbReference type="EMBL" id="JAUPFM010000016">
    <property type="protein sequence ID" value="KAK2826672.1"/>
    <property type="molecule type" value="Genomic_DNA"/>
</dbReference>
<name>A0AA88S258_CHASR</name>
<dbReference type="SUPFAM" id="SSF48726">
    <property type="entry name" value="Immunoglobulin"/>
    <property type="match status" value="1"/>
</dbReference>
<reference evidence="5" key="1">
    <citation type="submission" date="2023-07" db="EMBL/GenBank/DDBJ databases">
        <title>Chromosome-level Genome Assembly of Striped Snakehead (Channa striata).</title>
        <authorList>
            <person name="Liu H."/>
        </authorList>
    </citation>
    <scope>NUCLEOTIDE SEQUENCE</scope>
    <source>
        <strain evidence="5">Gz</strain>
        <tissue evidence="5">Muscle</tissue>
    </source>
</reference>